<keyword evidence="2 13" id="KW-0963">Cytoplasm</keyword>
<keyword evidence="4 13" id="KW-0521">NADP</keyword>
<keyword evidence="5 13" id="KW-0220">Diaminopimelate biosynthesis</keyword>
<dbReference type="Proteomes" id="UP000094426">
    <property type="component" value="Unassembled WGS sequence"/>
</dbReference>
<dbReference type="InterPro" id="IPR036291">
    <property type="entry name" value="NAD(P)-bd_dom_sf"/>
</dbReference>
<dbReference type="Gene3D" id="3.30.360.10">
    <property type="entry name" value="Dihydrodipicolinate Reductase, domain 2"/>
    <property type="match status" value="1"/>
</dbReference>
<evidence type="ECO:0000256" key="10">
    <source>
        <dbReference type="ARBA" id="ARBA00038983"/>
    </source>
</evidence>
<dbReference type="FunFam" id="3.30.360.10:FF:000009">
    <property type="entry name" value="4-hydroxy-tetrahydrodipicolinate reductase"/>
    <property type="match status" value="1"/>
</dbReference>
<dbReference type="InterPro" id="IPR022664">
    <property type="entry name" value="DapB_N_CS"/>
</dbReference>
<dbReference type="GO" id="GO:0051287">
    <property type="term" value="F:NAD binding"/>
    <property type="evidence" value="ECO:0007669"/>
    <property type="project" value="UniProtKB-UniRule"/>
</dbReference>
<dbReference type="PROSITE" id="PS01298">
    <property type="entry name" value="DAPB"/>
    <property type="match status" value="1"/>
</dbReference>
<evidence type="ECO:0000259" key="15">
    <source>
        <dbReference type="Pfam" id="PF05173"/>
    </source>
</evidence>
<dbReference type="RefSeq" id="WP_041767624.1">
    <property type="nucleotide sequence ID" value="NZ_LNZG01000010.1"/>
</dbReference>
<comment type="similarity">
    <text evidence="1 13">Belongs to the DapB family.</text>
</comment>
<evidence type="ECO:0000259" key="14">
    <source>
        <dbReference type="Pfam" id="PF01113"/>
    </source>
</evidence>
<proteinExistence type="inferred from homology"/>
<dbReference type="SUPFAM" id="SSF55347">
    <property type="entry name" value="Glyceraldehyde-3-phosphate dehydrogenase-like, C-terminal domain"/>
    <property type="match status" value="1"/>
</dbReference>
<evidence type="ECO:0000256" key="3">
    <source>
        <dbReference type="ARBA" id="ARBA00022605"/>
    </source>
</evidence>
<evidence type="ECO:0000256" key="2">
    <source>
        <dbReference type="ARBA" id="ARBA00022490"/>
    </source>
</evidence>
<dbReference type="OrthoDB" id="9790352at2"/>
<dbReference type="GO" id="GO:0009089">
    <property type="term" value="P:lysine biosynthetic process via diaminopimelate"/>
    <property type="evidence" value="ECO:0007669"/>
    <property type="project" value="UniProtKB-UniRule"/>
</dbReference>
<dbReference type="GO" id="GO:0016726">
    <property type="term" value="F:oxidoreductase activity, acting on CH or CH2 groups, NAD or NADP as acceptor"/>
    <property type="evidence" value="ECO:0007669"/>
    <property type="project" value="UniProtKB-UniRule"/>
</dbReference>
<name>A0A1E2SLK3_LEIXY</name>
<dbReference type="HAMAP" id="MF_00102">
    <property type="entry name" value="DapB"/>
    <property type="match status" value="1"/>
</dbReference>
<dbReference type="UniPathway" id="UPA00034">
    <property type="reaction ID" value="UER00018"/>
</dbReference>
<dbReference type="CDD" id="cd02274">
    <property type="entry name" value="DHDPR_N"/>
    <property type="match status" value="1"/>
</dbReference>
<dbReference type="EC" id="1.17.1.8" evidence="10 13"/>
<dbReference type="Pfam" id="PF01113">
    <property type="entry name" value="DapB_N"/>
    <property type="match status" value="1"/>
</dbReference>
<dbReference type="NCBIfam" id="TIGR00036">
    <property type="entry name" value="dapB"/>
    <property type="match status" value="1"/>
</dbReference>
<evidence type="ECO:0000313" key="17">
    <source>
        <dbReference type="Proteomes" id="UP000094426"/>
    </source>
</evidence>
<evidence type="ECO:0000313" key="16">
    <source>
        <dbReference type="EMBL" id="ODA90590.1"/>
    </source>
</evidence>
<sequence length="259" mass="26757">MTIRVAVAGATGKLGSVAVRLIEGAHDLELVAALDSRSPLEDMLAAHVLVDMTLPQVSPGIVAFAIDNGLNVLVGTSGWSADRILDLERRVDQRQGTGAVVIPNFSLGSALGTVFATVAARFFDSIEIVEAHGAGKVDSPSGTAVRTAELIGAARAQSGPVNAPHTDQRARGQQVASVPVHSLRMSGVVAEQQVIFGGLGETLTIRHDTVSPDAYEAGILLAVRAAMTATGVTVGLDKLIDFGIAGPDGELPRSTVRED</sequence>
<feature type="active site" description="Proton donor/acceptor" evidence="13">
    <location>
        <position position="132"/>
    </location>
</feature>
<evidence type="ECO:0000256" key="9">
    <source>
        <dbReference type="ARBA" id="ARBA00037922"/>
    </source>
</evidence>
<keyword evidence="8 13" id="KW-0457">Lysine biosynthesis</keyword>
<evidence type="ECO:0000256" key="11">
    <source>
        <dbReference type="ARBA" id="ARBA00049080"/>
    </source>
</evidence>
<comment type="caution">
    <text evidence="16">The sequence shown here is derived from an EMBL/GenBank/DDBJ whole genome shotgun (WGS) entry which is preliminary data.</text>
</comment>
<dbReference type="GO" id="GO:0005829">
    <property type="term" value="C:cytosol"/>
    <property type="evidence" value="ECO:0007669"/>
    <property type="project" value="TreeGrafter"/>
</dbReference>
<reference evidence="17" key="1">
    <citation type="submission" date="2015-11" db="EMBL/GenBank/DDBJ databases">
        <authorList>
            <person name="Wang J."/>
            <person name="Wang L."/>
            <person name="Wang F."/>
            <person name="Cao G."/>
        </authorList>
    </citation>
    <scope>NUCLEOTIDE SEQUENCE [LARGE SCALE GENOMIC DNA]</scope>
    <source>
        <strain evidence="17">gdw1</strain>
    </source>
</reference>
<comment type="pathway">
    <text evidence="9 13">Amino-acid biosynthesis; L-lysine biosynthesis via DAP pathway; (S)-tetrahydrodipicolinate from L-aspartate: step 4/4.</text>
</comment>
<comment type="caution">
    <text evidence="13">Was originally thought to be a dihydrodipicolinate reductase (DHDPR), catalyzing the conversion of dihydrodipicolinate to tetrahydrodipicolinate. However, it was shown in E.coli that the substrate of the enzymatic reaction is not dihydrodipicolinate (DHDP) but in fact (2S,4S)-4-hydroxy-2,3,4,5-tetrahydrodipicolinic acid (HTPA), the product released by the DapA-catalyzed reaction.</text>
</comment>
<dbReference type="EMBL" id="LNZG01000010">
    <property type="protein sequence ID" value="ODA90590.1"/>
    <property type="molecule type" value="Genomic_DNA"/>
</dbReference>
<dbReference type="PIRSF" id="PIRSF000161">
    <property type="entry name" value="DHPR"/>
    <property type="match status" value="1"/>
</dbReference>
<evidence type="ECO:0000256" key="5">
    <source>
        <dbReference type="ARBA" id="ARBA00022915"/>
    </source>
</evidence>
<comment type="catalytic activity">
    <reaction evidence="12 13">
        <text>(S)-2,3,4,5-tetrahydrodipicolinate + NAD(+) + H2O = (2S,4S)-4-hydroxy-2,3,4,5-tetrahydrodipicolinate + NADH + H(+)</text>
        <dbReference type="Rhea" id="RHEA:35323"/>
        <dbReference type="ChEBI" id="CHEBI:15377"/>
        <dbReference type="ChEBI" id="CHEBI:15378"/>
        <dbReference type="ChEBI" id="CHEBI:16845"/>
        <dbReference type="ChEBI" id="CHEBI:57540"/>
        <dbReference type="ChEBI" id="CHEBI:57945"/>
        <dbReference type="ChEBI" id="CHEBI:67139"/>
        <dbReference type="EC" id="1.17.1.8"/>
    </reaction>
</comment>
<feature type="domain" description="Dihydrodipicolinate reductase N-terminal" evidence="14">
    <location>
        <begin position="3"/>
        <end position="105"/>
    </location>
</feature>
<comment type="function">
    <text evidence="13">Catalyzes the conversion of 4-hydroxy-tetrahydrodipicolinate (HTPA) to tetrahydrodipicolinate.</text>
</comment>
<feature type="active site" description="Proton donor" evidence="13">
    <location>
        <position position="136"/>
    </location>
</feature>
<feature type="binding site" evidence="13">
    <location>
        <begin position="75"/>
        <end position="77"/>
    </location>
    <ligand>
        <name>NAD(+)</name>
        <dbReference type="ChEBI" id="CHEBI:57540"/>
    </ligand>
</feature>
<dbReference type="PANTHER" id="PTHR20836:SF0">
    <property type="entry name" value="4-HYDROXY-TETRAHYDRODIPICOLINATE REDUCTASE 1, CHLOROPLASTIC-RELATED"/>
    <property type="match status" value="1"/>
</dbReference>
<dbReference type="SUPFAM" id="SSF51735">
    <property type="entry name" value="NAD(P)-binding Rossmann-fold domains"/>
    <property type="match status" value="1"/>
</dbReference>
<evidence type="ECO:0000256" key="8">
    <source>
        <dbReference type="ARBA" id="ARBA00023154"/>
    </source>
</evidence>
<keyword evidence="7 13" id="KW-0520">NAD</keyword>
<evidence type="ECO:0000256" key="12">
    <source>
        <dbReference type="ARBA" id="ARBA00049396"/>
    </source>
</evidence>
<feature type="domain" description="Dihydrodipicolinate reductase C-terminal" evidence="15">
    <location>
        <begin position="115"/>
        <end position="238"/>
    </location>
</feature>
<comment type="caution">
    <text evidence="13">Lacks conserved residue(s) required for the propagation of feature annotation.</text>
</comment>
<keyword evidence="3 13" id="KW-0028">Amino-acid biosynthesis</keyword>
<dbReference type="PANTHER" id="PTHR20836">
    <property type="entry name" value="DIHYDRODIPICOLINATE REDUCTASE"/>
    <property type="match status" value="1"/>
</dbReference>
<evidence type="ECO:0000256" key="1">
    <source>
        <dbReference type="ARBA" id="ARBA00006642"/>
    </source>
</evidence>
<dbReference type="GO" id="GO:0050661">
    <property type="term" value="F:NADP binding"/>
    <property type="evidence" value="ECO:0007669"/>
    <property type="project" value="UniProtKB-UniRule"/>
</dbReference>
<dbReference type="AlphaFoldDB" id="A0A1E2SLK3"/>
<feature type="binding site" evidence="13">
    <location>
        <begin position="9"/>
        <end position="14"/>
    </location>
    <ligand>
        <name>NAD(+)</name>
        <dbReference type="ChEBI" id="CHEBI:57540"/>
    </ligand>
</feature>
<protein>
    <recommendedName>
        <fullName evidence="10 13">4-hydroxy-tetrahydrodipicolinate reductase</fullName>
        <shortName evidence="13">HTPA reductase</shortName>
        <ecNumber evidence="10 13">1.17.1.8</ecNumber>
    </recommendedName>
</protein>
<evidence type="ECO:0000256" key="13">
    <source>
        <dbReference type="HAMAP-Rule" id="MF_00102"/>
    </source>
</evidence>
<dbReference type="InterPro" id="IPR000846">
    <property type="entry name" value="DapB_N"/>
</dbReference>
<feature type="binding site" evidence="13">
    <location>
        <position position="37"/>
    </location>
    <ligand>
        <name>NADP(+)</name>
        <dbReference type="ChEBI" id="CHEBI:58349"/>
    </ligand>
</feature>
<comment type="subcellular location">
    <subcellularLocation>
        <location evidence="13">Cytoplasm</location>
    </subcellularLocation>
</comment>
<dbReference type="GO" id="GO:0019877">
    <property type="term" value="P:diaminopimelate biosynthetic process"/>
    <property type="evidence" value="ECO:0007669"/>
    <property type="project" value="UniProtKB-UniRule"/>
</dbReference>
<dbReference type="InterPro" id="IPR022663">
    <property type="entry name" value="DapB_C"/>
</dbReference>
<accession>A0A1E2SLK3</accession>
<dbReference type="InterPro" id="IPR023940">
    <property type="entry name" value="DHDPR_bac"/>
</dbReference>
<dbReference type="Gene3D" id="3.40.50.720">
    <property type="entry name" value="NAD(P)-binding Rossmann-like Domain"/>
    <property type="match status" value="1"/>
</dbReference>
<comment type="subunit">
    <text evidence="13">Homotetramer.</text>
</comment>
<evidence type="ECO:0000256" key="6">
    <source>
        <dbReference type="ARBA" id="ARBA00023002"/>
    </source>
</evidence>
<gene>
    <name evidence="13" type="primary">dapB</name>
    <name evidence="16" type="ORF">ATY41_09705</name>
</gene>
<organism evidence="16 17">
    <name type="scientific">Leifsonia xyli subsp. xyli</name>
    <dbReference type="NCBI Taxonomy" id="59736"/>
    <lineage>
        <taxon>Bacteria</taxon>
        <taxon>Bacillati</taxon>
        <taxon>Actinomycetota</taxon>
        <taxon>Actinomycetes</taxon>
        <taxon>Micrococcales</taxon>
        <taxon>Microbacteriaceae</taxon>
        <taxon>Leifsonia</taxon>
    </lineage>
</organism>
<feature type="binding site" evidence="13">
    <location>
        <begin position="142"/>
        <end position="143"/>
    </location>
    <ligand>
        <name>(S)-2,3,4,5-tetrahydrodipicolinate</name>
        <dbReference type="ChEBI" id="CHEBI:16845"/>
    </ligand>
</feature>
<keyword evidence="6 13" id="KW-0560">Oxidoreductase</keyword>
<evidence type="ECO:0000256" key="4">
    <source>
        <dbReference type="ARBA" id="ARBA00022857"/>
    </source>
</evidence>
<evidence type="ECO:0000256" key="7">
    <source>
        <dbReference type="ARBA" id="ARBA00023027"/>
    </source>
</evidence>
<comment type="catalytic activity">
    <reaction evidence="11 13">
        <text>(S)-2,3,4,5-tetrahydrodipicolinate + NADP(+) + H2O = (2S,4S)-4-hydroxy-2,3,4,5-tetrahydrodipicolinate + NADPH + H(+)</text>
        <dbReference type="Rhea" id="RHEA:35331"/>
        <dbReference type="ChEBI" id="CHEBI:15377"/>
        <dbReference type="ChEBI" id="CHEBI:15378"/>
        <dbReference type="ChEBI" id="CHEBI:16845"/>
        <dbReference type="ChEBI" id="CHEBI:57783"/>
        <dbReference type="ChEBI" id="CHEBI:58349"/>
        <dbReference type="ChEBI" id="CHEBI:67139"/>
        <dbReference type="EC" id="1.17.1.8"/>
    </reaction>
</comment>
<dbReference type="Pfam" id="PF05173">
    <property type="entry name" value="DapB_C"/>
    <property type="match status" value="1"/>
</dbReference>
<dbReference type="GO" id="GO:0008839">
    <property type="term" value="F:4-hydroxy-tetrahydrodipicolinate reductase"/>
    <property type="evidence" value="ECO:0007669"/>
    <property type="project" value="UniProtKB-UniRule"/>
</dbReference>